<keyword evidence="8" id="KW-1185">Reference proteome</keyword>
<evidence type="ECO:0000256" key="3">
    <source>
        <dbReference type="ARBA" id="ARBA00022630"/>
    </source>
</evidence>
<dbReference type="Proteomes" id="UP000765160">
    <property type="component" value="Unassembled WGS sequence"/>
</dbReference>
<sequence>MRRNGGSPQTMDVFEALATRRSLRGFRPDPVPRETLEHILAAAARAPSGSNIQPWRVRVTQGAEKARLTAEVHAANAAGIQVAREYHYYPRSWREPYLARRRKVGFGLYEMAGVARGDAAAAEAQRARNFDFFGAPVGLFFTIDRDLEQGSWLDFGMFLQSIMLAARGLGLDTCPQAAWCDRHDVVRRVLGLPDDQVLVCGMSLGFEDPGEPANRLVTERAPLADFVTFGPEA</sequence>
<proteinExistence type="inferred from homology"/>
<dbReference type="CDD" id="cd02136">
    <property type="entry name" value="PnbA_NfnB-like"/>
    <property type="match status" value="1"/>
</dbReference>
<organism evidence="7 8">
    <name type="scientific">Falsiroseomonas frigidaquae</name>
    <dbReference type="NCBI Taxonomy" id="487318"/>
    <lineage>
        <taxon>Bacteria</taxon>
        <taxon>Pseudomonadati</taxon>
        <taxon>Pseudomonadota</taxon>
        <taxon>Alphaproteobacteria</taxon>
        <taxon>Acetobacterales</taxon>
        <taxon>Roseomonadaceae</taxon>
        <taxon>Falsiroseomonas</taxon>
    </lineage>
</organism>
<dbReference type="PANTHER" id="PTHR43673:SF2">
    <property type="entry name" value="NITROREDUCTASE"/>
    <property type="match status" value="1"/>
</dbReference>
<protein>
    <submittedName>
        <fullName evidence="7">Nitroreductase</fullName>
    </submittedName>
</protein>
<name>A0ABX1EX25_9PROT</name>
<keyword evidence="5" id="KW-0560">Oxidoreductase</keyword>
<dbReference type="Gene3D" id="3.40.109.10">
    <property type="entry name" value="NADH Oxidase"/>
    <property type="match status" value="1"/>
</dbReference>
<accession>A0ABX1EX25</accession>
<dbReference type="EMBL" id="JAAVTX010000002">
    <property type="protein sequence ID" value="NKE44642.1"/>
    <property type="molecule type" value="Genomic_DNA"/>
</dbReference>
<dbReference type="SUPFAM" id="SSF55469">
    <property type="entry name" value="FMN-dependent nitroreductase-like"/>
    <property type="match status" value="1"/>
</dbReference>
<dbReference type="InterPro" id="IPR029479">
    <property type="entry name" value="Nitroreductase"/>
</dbReference>
<comment type="caution">
    <text evidence="7">The sequence shown here is derived from an EMBL/GenBank/DDBJ whole genome shotgun (WGS) entry which is preliminary data.</text>
</comment>
<keyword evidence="3" id="KW-0285">Flavoprotein</keyword>
<evidence type="ECO:0000259" key="6">
    <source>
        <dbReference type="Pfam" id="PF00881"/>
    </source>
</evidence>
<dbReference type="PANTHER" id="PTHR43673">
    <property type="entry name" value="NAD(P)H NITROREDUCTASE YDGI-RELATED"/>
    <property type="match status" value="1"/>
</dbReference>
<comment type="similarity">
    <text evidence="2">Belongs to the nitroreductase family.</text>
</comment>
<evidence type="ECO:0000256" key="4">
    <source>
        <dbReference type="ARBA" id="ARBA00022643"/>
    </source>
</evidence>
<evidence type="ECO:0000256" key="5">
    <source>
        <dbReference type="ARBA" id="ARBA00023002"/>
    </source>
</evidence>
<evidence type="ECO:0000256" key="1">
    <source>
        <dbReference type="ARBA" id="ARBA00001917"/>
    </source>
</evidence>
<evidence type="ECO:0000256" key="2">
    <source>
        <dbReference type="ARBA" id="ARBA00007118"/>
    </source>
</evidence>
<dbReference type="InterPro" id="IPR000415">
    <property type="entry name" value="Nitroreductase-like"/>
</dbReference>
<evidence type="ECO:0000313" key="8">
    <source>
        <dbReference type="Proteomes" id="UP000765160"/>
    </source>
</evidence>
<dbReference type="Pfam" id="PF00881">
    <property type="entry name" value="Nitroreductase"/>
    <property type="match status" value="1"/>
</dbReference>
<feature type="domain" description="Nitroreductase" evidence="6">
    <location>
        <begin position="18"/>
        <end position="205"/>
    </location>
</feature>
<comment type="cofactor">
    <cofactor evidence="1">
        <name>FMN</name>
        <dbReference type="ChEBI" id="CHEBI:58210"/>
    </cofactor>
</comment>
<evidence type="ECO:0000313" key="7">
    <source>
        <dbReference type="EMBL" id="NKE44642.1"/>
    </source>
</evidence>
<reference evidence="7 8" key="1">
    <citation type="submission" date="2020-03" db="EMBL/GenBank/DDBJ databases">
        <title>Roseomonas selenitidurans sp. nov. isolated from soil.</title>
        <authorList>
            <person name="Liu H."/>
        </authorList>
    </citation>
    <scope>NUCLEOTIDE SEQUENCE [LARGE SCALE GENOMIC DNA]</scope>
    <source>
        <strain evidence="7 8">JCM 15073</strain>
    </source>
</reference>
<gene>
    <name evidence="7" type="ORF">HB662_07625</name>
</gene>
<keyword evidence="4" id="KW-0288">FMN</keyword>